<keyword evidence="1" id="KW-1133">Transmembrane helix</keyword>
<proteinExistence type="predicted"/>
<protein>
    <submittedName>
        <fullName evidence="2">Uncharacterized protein</fullName>
    </submittedName>
</protein>
<comment type="caution">
    <text evidence="2">The sequence shown here is derived from an EMBL/GenBank/DDBJ whole genome shotgun (WGS) entry which is preliminary data.</text>
</comment>
<name>A0A7K3NJE9_9BACT</name>
<keyword evidence="1" id="KW-0812">Transmembrane</keyword>
<gene>
    <name evidence="2" type="ORF">G3N56_06140</name>
</gene>
<keyword evidence="3" id="KW-1185">Reference proteome</keyword>
<evidence type="ECO:0000256" key="1">
    <source>
        <dbReference type="SAM" id="Phobius"/>
    </source>
</evidence>
<dbReference type="Proteomes" id="UP000469724">
    <property type="component" value="Unassembled WGS sequence"/>
</dbReference>
<feature type="transmembrane region" description="Helical" evidence="1">
    <location>
        <begin position="20"/>
        <end position="45"/>
    </location>
</feature>
<keyword evidence="1" id="KW-0472">Membrane</keyword>
<dbReference type="AlphaFoldDB" id="A0A7K3NJE9"/>
<accession>A0A7K3NJE9</accession>
<reference evidence="2 3" key="1">
    <citation type="submission" date="2020-02" db="EMBL/GenBank/DDBJ databases">
        <title>Comparative genomics of sulfur disproportionating microorganisms.</title>
        <authorList>
            <person name="Ward L.M."/>
            <person name="Bertran E."/>
            <person name="Johnston D.T."/>
        </authorList>
    </citation>
    <scope>NUCLEOTIDE SEQUENCE [LARGE SCALE GENOMIC DNA]</scope>
    <source>
        <strain evidence="2 3">DSM 3696</strain>
    </source>
</reference>
<sequence>MDQATIAVIIKALASVDATVVLYLVLGFGLTPFGLVCLVICFWWLNERKRTENERKRQEALSQYREDMHKVLKAYGDDLKAVAAFYRDNVKLVESYEKIADSLQDTVVLNTQVMQKLTDAVCTNQFCPATRLAKGDSPLKGPL</sequence>
<evidence type="ECO:0000313" key="2">
    <source>
        <dbReference type="EMBL" id="NDY56322.1"/>
    </source>
</evidence>
<dbReference type="EMBL" id="JAAGRQ010000017">
    <property type="protein sequence ID" value="NDY56322.1"/>
    <property type="molecule type" value="Genomic_DNA"/>
</dbReference>
<organism evidence="2 3">
    <name type="scientific">Desulfolutivibrio sulfodismutans</name>
    <dbReference type="NCBI Taxonomy" id="63561"/>
    <lineage>
        <taxon>Bacteria</taxon>
        <taxon>Pseudomonadati</taxon>
        <taxon>Thermodesulfobacteriota</taxon>
        <taxon>Desulfovibrionia</taxon>
        <taxon>Desulfovibrionales</taxon>
        <taxon>Desulfovibrionaceae</taxon>
        <taxon>Desulfolutivibrio</taxon>
    </lineage>
</organism>
<evidence type="ECO:0000313" key="3">
    <source>
        <dbReference type="Proteomes" id="UP000469724"/>
    </source>
</evidence>
<dbReference type="RefSeq" id="WP_163301375.1">
    <property type="nucleotide sequence ID" value="NZ_JAAGRQ010000017.1"/>
</dbReference>